<protein>
    <submittedName>
        <fullName evidence="2">Uncharacterized protein</fullName>
    </submittedName>
</protein>
<dbReference type="EMBL" id="PQXN01000329">
    <property type="protein sequence ID" value="TGO46325.1"/>
    <property type="molecule type" value="Genomic_DNA"/>
</dbReference>
<evidence type="ECO:0000313" key="2">
    <source>
        <dbReference type="EMBL" id="TGO46325.1"/>
    </source>
</evidence>
<proteinExistence type="predicted"/>
<feature type="chain" id="PRO_5021262646" evidence="1">
    <location>
        <begin position="26"/>
        <end position="361"/>
    </location>
</feature>
<evidence type="ECO:0000313" key="3">
    <source>
        <dbReference type="Proteomes" id="UP000297527"/>
    </source>
</evidence>
<name>A0A4Z1HBX8_9HELO</name>
<accession>A0A4Z1HBX8</accession>
<gene>
    <name evidence="2" type="ORF">BCON_0331g00090</name>
</gene>
<feature type="signal peptide" evidence="1">
    <location>
        <begin position="1"/>
        <end position="25"/>
    </location>
</feature>
<evidence type="ECO:0000256" key="1">
    <source>
        <dbReference type="SAM" id="SignalP"/>
    </source>
</evidence>
<organism evidence="2 3">
    <name type="scientific">Botryotinia convoluta</name>
    <dbReference type="NCBI Taxonomy" id="54673"/>
    <lineage>
        <taxon>Eukaryota</taxon>
        <taxon>Fungi</taxon>
        <taxon>Dikarya</taxon>
        <taxon>Ascomycota</taxon>
        <taxon>Pezizomycotina</taxon>
        <taxon>Leotiomycetes</taxon>
        <taxon>Helotiales</taxon>
        <taxon>Sclerotiniaceae</taxon>
        <taxon>Botryotinia</taxon>
    </lineage>
</organism>
<keyword evidence="1" id="KW-0732">Signal</keyword>
<reference evidence="2 3" key="1">
    <citation type="submission" date="2017-12" db="EMBL/GenBank/DDBJ databases">
        <title>Comparative genomics of Botrytis spp.</title>
        <authorList>
            <person name="Valero-Jimenez C.A."/>
            <person name="Tapia P."/>
            <person name="Veloso J."/>
            <person name="Silva-Moreno E."/>
            <person name="Staats M."/>
            <person name="Valdes J.H."/>
            <person name="Van Kan J.A.L."/>
        </authorList>
    </citation>
    <scope>NUCLEOTIDE SEQUENCE [LARGE SCALE GENOMIC DNA]</scope>
    <source>
        <strain evidence="2 3">MUCL11595</strain>
    </source>
</reference>
<dbReference type="AlphaFoldDB" id="A0A4Z1HBX8"/>
<dbReference type="OrthoDB" id="4154404at2759"/>
<dbReference type="Proteomes" id="UP000297527">
    <property type="component" value="Unassembled WGS sequence"/>
</dbReference>
<keyword evidence="3" id="KW-1185">Reference proteome</keyword>
<sequence>MYHQEVNRMLRSIAFVLSISTITKAQTLVGCDSVNCITQYNPPRCPINNITLSVIGITSFNTSVNSSPFTWTLGIQESEETVEPSVPTTHLKHRQTSSSPTGPVEPTATYSFNITLSRDFYLGTPPTINLASGSNTHACALFFDGIASDLTFGTSATGTCNDALTASCVDDLLAQSQSQMAKILSSTSNARNETDICNALQSAIKSQAPASCTAAKAGSWGEVFAQGLSSPLSPPSTPKSPDCIPTTGENYELSLIHNTTSSSIVDVAHFALLSDLAKGAFYDGITPILTVLWNTSSSNDTSSVTANAESHLSCLKVVESTNGEVGGDTSSPPKSEGSIMGIDKYWSWGLVTVVWGWIVFF</sequence>
<comment type="caution">
    <text evidence="2">The sequence shown here is derived from an EMBL/GenBank/DDBJ whole genome shotgun (WGS) entry which is preliminary data.</text>
</comment>